<keyword evidence="6" id="KW-0175">Coiled coil</keyword>
<dbReference type="STRING" id="1121291.SAMN02745134_02092"/>
<dbReference type="NCBIfam" id="TIGR00254">
    <property type="entry name" value="GGDEF"/>
    <property type="match status" value="1"/>
</dbReference>
<dbReference type="OrthoDB" id="9805474at2"/>
<dbReference type="InterPro" id="IPR033479">
    <property type="entry name" value="dCache_1"/>
</dbReference>
<name>A0A1W1XJJ5_9CLOT</name>
<accession>A0A1W1XJJ5</accession>
<dbReference type="GO" id="GO:0043709">
    <property type="term" value="P:cell adhesion involved in single-species biofilm formation"/>
    <property type="evidence" value="ECO:0007669"/>
    <property type="project" value="TreeGrafter"/>
</dbReference>
<keyword evidence="3 7" id="KW-0812">Transmembrane</keyword>
<feature type="domain" description="GGDEF" evidence="8">
    <location>
        <begin position="376"/>
        <end position="500"/>
    </location>
</feature>
<dbReference type="InterPro" id="IPR043128">
    <property type="entry name" value="Rev_trsase/Diguanyl_cyclase"/>
</dbReference>
<comment type="subcellular location">
    <subcellularLocation>
        <location evidence="1">Cell membrane</location>
        <topology evidence="1">Multi-pass membrane protein</topology>
    </subcellularLocation>
</comment>
<evidence type="ECO:0000256" key="4">
    <source>
        <dbReference type="ARBA" id="ARBA00022989"/>
    </source>
</evidence>
<evidence type="ECO:0000256" key="1">
    <source>
        <dbReference type="ARBA" id="ARBA00004651"/>
    </source>
</evidence>
<dbReference type="PANTHER" id="PTHR45138">
    <property type="entry name" value="REGULATORY COMPONENTS OF SENSORY TRANSDUCTION SYSTEM"/>
    <property type="match status" value="1"/>
</dbReference>
<dbReference type="RefSeq" id="WP_084115829.1">
    <property type="nucleotide sequence ID" value="NZ_FWXH01000006.1"/>
</dbReference>
<evidence type="ECO:0000256" key="3">
    <source>
        <dbReference type="ARBA" id="ARBA00022692"/>
    </source>
</evidence>
<keyword evidence="2" id="KW-1003">Cell membrane</keyword>
<dbReference type="Gene3D" id="3.30.70.270">
    <property type="match status" value="1"/>
</dbReference>
<dbReference type="InterPro" id="IPR029151">
    <property type="entry name" value="Sensor-like_sf"/>
</dbReference>
<dbReference type="CDD" id="cd12914">
    <property type="entry name" value="PDC1_DGC_like"/>
    <property type="match status" value="1"/>
</dbReference>
<keyword evidence="5 7" id="KW-0472">Membrane</keyword>
<dbReference type="Pfam" id="PF00990">
    <property type="entry name" value="GGDEF"/>
    <property type="match status" value="1"/>
</dbReference>
<feature type="transmembrane region" description="Helical" evidence="7">
    <location>
        <begin position="267"/>
        <end position="286"/>
    </location>
</feature>
<dbReference type="AlphaFoldDB" id="A0A1W1XJJ5"/>
<dbReference type="Gene3D" id="3.30.450.20">
    <property type="entry name" value="PAS domain"/>
    <property type="match status" value="2"/>
</dbReference>
<dbReference type="GO" id="GO:0052621">
    <property type="term" value="F:diguanylate cyclase activity"/>
    <property type="evidence" value="ECO:0007669"/>
    <property type="project" value="TreeGrafter"/>
</dbReference>
<dbReference type="Gene3D" id="6.10.340.10">
    <property type="match status" value="1"/>
</dbReference>
<feature type="coiled-coil region" evidence="6">
    <location>
        <begin position="317"/>
        <end position="344"/>
    </location>
</feature>
<dbReference type="PROSITE" id="PS50887">
    <property type="entry name" value="GGDEF"/>
    <property type="match status" value="1"/>
</dbReference>
<keyword evidence="4 7" id="KW-1133">Transmembrane helix</keyword>
<dbReference type="PANTHER" id="PTHR45138:SF9">
    <property type="entry name" value="DIGUANYLATE CYCLASE DGCM-RELATED"/>
    <property type="match status" value="1"/>
</dbReference>
<evidence type="ECO:0000256" key="2">
    <source>
        <dbReference type="ARBA" id="ARBA00022475"/>
    </source>
</evidence>
<dbReference type="CDD" id="cd01949">
    <property type="entry name" value="GGDEF"/>
    <property type="match status" value="1"/>
</dbReference>
<protein>
    <submittedName>
        <fullName evidence="9">Diguanylate cyclase (GGDEF) domain-containing protein</fullName>
    </submittedName>
</protein>
<dbReference type="InterPro" id="IPR050469">
    <property type="entry name" value="Diguanylate_Cyclase"/>
</dbReference>
<dbReference type="EMBL" id="FWXH01000006">
    <property type="protein sequence ID" value="SMC24135.1"/>
    <property type="molecule type" value="Genomic_DNA"/>
</dbReference>
<keyword evidence="10" id="KW-1185">Reference proteome</keyword>
<evidence type="ECO:0000256" key="7">
    <source>
        <dbReference type="SAM" id="Phobius"/>
    </source>
</evidence>
<dbReference type="Proteomes" id="UP000192468">
    <property type="component" value="Unassembled WGS sequence"/>
</dbReference>
<evidence type="ECO:0000259" key="8">
    <source>
        <dbReference type="PROSITE" id="PS50887"/>
    </source>
</evidence>
<dbReference type="PROSITE" id="PS51257">
    <property type="entry name" value="PROKAR_LIPOPROTEIN"/>
    <property type="match status" value="1"/>
</dbReference>
<feature type="transmembrane region" description="Helical" evidence="7">
    <location>
        <begin position="7"/>
        <end position="26"/>
    </location>
</feature>
<evidence type="ECO:0000313" key="9">
    <source>
        <dbReference type="EMBL" id="SMC24135.1"/>
    </source>
</evidence>
<evidence type="ECO:0000256" key="6">
    <source>
        <dbReference type="SAM" id="Coils"/>
    </source>
</evidence>
<sequence>MKFLYKCILLIGIFITLGCFVQFMVFNRFFISNNNSLLLSINEKSSENVSIQLMENFEKIQNSLKMVAEDDEIRENQELLDKFIKIVPEVDVVTILNSQGDILHVVGNKYSPSISNLAYRDYFQKAIHGKTYISNVFTTARGFKVVAISVPIVKNNNIAGVVVGVVKLQGTSLASMFDNKKFGKDGYISILDSRGYIVYHPNKKRIGKKSVIFNNLQGKAGSGIMKDFSRKDQFVGYSKVKNLNWFVTVNTPTEDIIRNRNIINYEILLFSIIICILIILLGTYTIRRYTKPLDQIVFSFNALKDGKYRRIDQRDYKKEFHEMVRVYNDAVEELEKEHNNLEEAAGIDSLTGAYNRRAFDNLISVLKKEINNCSLESLGVLLLDVDHFKELNDTYGHLSGDNVLKKLTQIMKEISGEKSVFRFGGDEFTVVLPNVSGERLLSIAEAIRLKSEVSLDGCTVSIGSTEFPKDTCSVGELLDFADKALYLSKKNRNKVTAFKNKPER</sequence>
<proteinExistence type="predicted"/>
<evidence type="ECO:0000256" key="5">
    <source>
        <dbReference type="ARBA" id="ARBA00023136"/>
    </source>
</evidence>
<dbReference type="GO" id="GO:1902201">
    <property type="term" value="P:negative regulation of bacterial-type flagellum-dependent cell motility"/>
    <property type="evidence" value="ECO:0007669"/>
    <property type="project" value="TreeGrafter"/>
</dbReference>
<dbReference type="InterPro" id="IPR000160">
    <property type="entry name" value="GGDEF_dom"/>
</dbReference>
<evidence type="ECO:0000313" key="10">
    <source>
        <dbReference type="Proteomes" id="UP000192468"/>
    </source>
</evidence>
<organism evidence="9 10">
    <name type="scientific">Clostridium acidisoli DSM 12555</name>
    <dbReference type="NCBI Taxonomy" id="1121291"/>
    <lineage>
        <taxon>Bacteria</taxon>
        <taxon>Bacillati</taxon>
        <taxon>Bacillota</taxon>
        <taxon>Clostridia</taxon>
        <taxon>Eubacteriales</taxon>
        <taxon>Clostridiaceae</taxon>
        <taxon>Clostridium</taxon>
    </lineage>
</organism>
<dbReference type="SMART" id="SM00267">
    <property type="entry name" value="GGDEF"/>
    <property type="match status" value="1"/>
</dbReference>
<dbReference type="CDD" id="cd18774">
    <property type="entry name" value="PDC2_HK_sensor"/>
    <property type="match status" value="1"/>
</dbReference>
<dbReference type="Pfam" id="PF02743">
    <property type="entry name" value="dCache_1"/>
    <property type="match status" value="1"/>
</dbReference>
<reference evidence="9 10" key="1">
    <citation type="submission" date="2017-04" db="EMBL/GenBank/DDBJ databases">
        <authorList>
            <person name="Afonso C.L."/>
            <person name="Miller P.J."/>
            <person name="Scott M.A."/>
            <person name="Spackman E."/>
            <person name="Goraichik I."/>
            <person name="Dimitrov K.M."/>
            <person name="Suarez D.L."/>
            <person name="Swayne D.E."/>
        </authorList>
    </citation>
    <scope>NUCLEOTIDE SEQUENCE [LARGE SCALE GENOMIC DNA]</scope>
    <source>
        <strain evidence="9 10">DSM 12555</strain>
    </source>
</reference>
<gene>
    <name evidence="9" type="ORF">SAMN02745134_02092</name>
</gene>
<dbReference type="SUPFAM" id="SSF103190">
    <property type="entry name" value="Sensory domain-like"/>
    <property type="match status" value="1"/>
</dbReference>
<dbReference type="GO" id="GO:0005886">
    <property type="term" value="C:plasma membrane"/>
    <property type="evidence" value="ECO:0007669"/>
    <property type="project" value="UniProtKB-SubCell"/>
</dbReference>
<dbReference type="SUPFAM" id="SSF55073">
    <property type="entry name" value="Nucleotide cyclase"/>
    <property type="match status" value="1"/>
</dbReference>
<dbReference type="InterPro" id="IPR029787">
    <property type="entry name" value="Nucleotide_cyclase"/>
</dbReference>